<dbReference type="InterPro" id="IPR001314">
    <property type="entry name" value="Peptidase_S1A"/>
</dbReference>
<proteinExistence type="predicted"/>
<keyword evidence="2 5" id="KW-0378">Hydrolase</keyword>
<dbReference type="PROSITE" id="PS00135">
    <property type="entry name" value="TRYPSIN_SER"/>
    <property type="match status" value="1"/>
</dbReference>
<evidence type="ECO:0000256" key="4">
    <source>
        <dbReference type="ARBA" id="ARBA00023157"/>
    </source>
</evidence>
<reference evidence="8" key="2">
    <citation type="journal article" date="2023" name="BMC Genomics">
        <title>Pest status, molecular evolution, and epigenetic factors derived from the genome assembly of Frankliniella fusca, a thysanopteran phytovirus vector.</title>
        <authorList>
            <person name="Catto M.A."/>
            <person name="Labadie P.E."/>
            <person name="Jacobson A.L."/>
            <person name="Kennedy G.G."/>
            <person name="Srinivasan R."/>
            <person name="Hunt B.G."/>
        </authorList>
    </citation>
    <scope>NUCLEOTIDE SEQUENCE</scope>
    <source>
        <strain evidence="8">PL_HMW_Pooled</strain>
    </source>
</reference>
<comment type="caution">
    <text evidence="8">The sequence shown here is derived from an EMBL/GenBank/DDBJ whole genome shotgun (WGS) entry which is preliminary data.</text>
</comment>
<keyword evidence="9" id="KW-1185">Reference proteome</keyword>
<dbReference type="PROSITE" id="PS50240">
    <property type="entry name" value="TRYPSIN_DOM"/>
    <property type="match status" value="1"/>
</dbReference>
<dbReference type="InterPro" id="IPR033116">
    <property type="entry name" value="TRYPSIN_SER"/>
</dbReference>
<dbReference type="GO" id="GO:0004252">
    <property type="term" value="F:serine-type endopeptidase activity"/>
    <property type="evidence" value="ECO:0007669"/>
    <property type="project" value="InterPro"/>
</dbReference>
<evidence type="ECO:0000256" key="2">
    <source>
        <dbReference type="ARBA" id="ARBA00022801"/>
    </source>
</evidence>
<dbReference type="EMBL" id="JAHWGI010001343">
    <property type="protein sequence ID" value="KAK3928679.1"/>
    <property type="molecule type" value="Genomic_DNA"/>
</dbReference>
<feature type="domain" description="Peptidase S1" evidence="7">
    <location>
        <begin position="119"/>
        <end position="357"/>
    </location>
</feature>
<evidence type="ECO:0000313" key="8">
    <source>
        <dbReference type="EMBL" id="KAK3928679.1"/>
    </source>
</evidence>
<keyword evidence="1 5" id="KW-0645">Protease</keyword>
<evidence type="ECO:0000313" key="9">
    <source>
        <dbReference type="Proteomes" id="UP001219518"/>
    </source>
</evidence>
<dbReference type="Pfam" id="PF00089">
    <property type="entry name" value="Trypsin"/>
    <property type="match status" value="1"/>
</dbReference>
<dbReference type="PROSITE" id="PS00134">
    <property type="entry name" value="TRYPSIN_HIS"/>
    <property type="match status" value="1"/>
</dbReference>
<name>A0AAE1HWC8_9NEOP</name>
<dbReference type="PANTHER" id="PTHR24252">
    <property type="entry name" value="ACROSIN-RELATED"/>
    <property type="match status" value="1"/>
</dbReference>
<dbReference type="Proteomes" id="UP001219518">
    <property type="component" value="Unassembled WGS sequence"/>
</dbReference>
<feature type="compositionally biased region" description="Basic and acidic residues" evidence="6">
    <location>
        <begin position="22"/>
        <end position="37"/>
    </location>
</feature>
<evidence type="ECO:0000256" key="3">
    <source>
        <dbReference type="ARBA" id="ARBA00022825"/>
    </source>
</evidence>
<dbReference type="InterPro" id="IPR009003">
    <property type="entry name" value="Peptidase_S1_PA"/>
</dbReference>
<organism evidence="8 9">
    <name type="scientific">Frankliniella fusca</name>
    <dbReference type="NCBI Taxonomy" id="407009"/>
    <lineage>
        <taxon>Eukaryota</taxon>
        <taxon>Metazoa</taxon>
        <taxon>Ecdysozoa</taxon>
        <taxon>Arthropoda</taxon>
        <taxon>Hexapoda</taxon>
        <taxon>Insecta</taxon>
        <taxon>Pterygota</taxon>
        <taxon>Neoptera</taxon>
        <taxon>Paraneoptera</taxon>
        <taxon>Thysanoptera</taxon>
        <taxon>Terebrantia</taxon>
        <taxon>Thripoidea</taxon>
        <taxon>Thripidae</taxon>
        <taxon>Frankliniella</taxon>
    </lineage>
</organism>
<sequence length="366" mass="39202">WHSPPQRAAQSHSEQHSAAAGDTHRDSCRCNGSHHETGSAAHDGSSIAMAPSASSMSLVLAVLTLALAAVLATSPRADTPALPTSSVQTHYNETGTPATTEPSADGCNCVCGLSRRTRIVGGEEAKEGEFPWLVALSRRGKFYCGGALISKKHVLTAAHCMYGMAPKEIMVTMGVHNRSTSRWAPGRVERKLAKVSVHEHFDVSNFNNDIAILELSREVHIEGEGDLTRTVCLPGAEREYAGRMGTVTGWGRTGERRPVSDVLRKVEVALMSEDDCKKAGYPSTRITDNMICAGFPKGLKDACQGDSGGPLVLGAEDSPSAEVIGIVSWGRGCARPNFPGVYTRVHKFLPWIREQIKDTCLCKPAA</sequence>
<dbReference type="PANTHER" id="PTHR24252:SF7">
    <property type="entry name" value="HYALIN"/>
    <property type="match status" value="1"/>
</dbReference>
<dbReference type="CDD" id="cd00190">
    <property type="entry name" value="Tryp_SPc"/>
    <property type="match status" value="1"/>
</dbReference>
<evidence type="ECO:0000259" key="7">
    <source>
        <dbReference type="PROSITE" id="PS50240"/>
    </source>
</evidence>
<feature type="compositionally biased region" description="Low complexity" evidence="6">
    <location>
        <begin position="8"/>
        <end position="20"/>
    </location>
</feature>
<reference evidence="8" key="1">
    <citation type="submission" date="2021-07" db="EMBL/GenBank/DDBJ databases">
        <authorList>
            <person name="Catto M.A."/>
            <person name="Jacobson A."/>
            <person name="Kennedy G."/>
            <person name="Labadie P."/>
            <person name="Hunt B.G."/>
            <person name="Srinivasan R."/>
        </authorList>
    </citation>
    <scope>NUCLEOTIDE SEQUENCE</scope>
    <source>
        <strain evidence="8">PL_HMW_Pooled</strain>
        <tissue evidence="8">Head</tissue>
    </source>
</reference>
<dbReference type="FunFam" id="2.40.10.10:FF:000006">
    <property type="entry name" value="Serine proteinase stubble"/>
    <property type="match status" value="1"/>
</dbReference>
<dbReference type="InterPro" id="IPR018114">
    <property type="entry name" value="TRYPSIN_HIS"/>
</dbReference>
<dbReference type="AlphaFoldDB" id="A0AAE1HWC8"/>
<dbReference type="Gene3D" id="2.40.10.10">
    <property type="entry name" value="Trypsin-like serine proteases"/>
    <property type="match status" value="1"/>
</dbReference>
<feature type="non-terminal residue" evidence="8">
    <location>
        <position position="1"/>
    </location>
</feature>
<dbReference type="InterPro" id="IPR001254">
    <property type="entry name" value="Trypsin_dom"/>
</dbReference>
<dbReference type="PRINTS" id="PR00722">
    <property type="entry name" value="CHYMOTRYPSIN"/>
</dbReference>
<dbReference type="GO" id="GO:0006508">
    <property type="term" value="P:proteolysis"/>
    <property type="evidence" value="ECO:0007669"/>
    <property type="project" value="UniProtKB-KW"/>
</dbReference>
<keyword evidence="4" id="KW-1015">Disulfide bond</keyword>
<evidence type="ECO:0000256" key="5">
    <source>
        <dbReference type="RuleBase" id="RU363034"/>
    </source>
</evidence>
<accession>A0AAE1HWC8</accession>
<evidence type="ECO:0000256" key="1">
    <source>
        <dbReference type="ARBA" id="ARBA00022670"/>
    </source>
</evidence>
<protein>
    <submittedName>
        <fullName evidence="8">Proclotting enzyme</fullName>
    </submittedName>
</protein>
<gene>
    <name evidence="8" type="ORF">KUF71_016903</name>
</gene>
<dbReference type="InterPro" id="IPR043504">
    <property type="entry name" value="Peptidase_S1_PA_chymotrypsin"/>
</dbReference>
<feature type="region of interest" description="Disordered" evidence="6">
    <location>
        <begin position="1"/>
        <end position="44"/>
    </location>
</feature>
<evidence type="ECO:0000256" key="6">
    <source>
        <dbReference type="SAM" id="MobiDB-lite"/>
    </source>
</evidence>
<dbReference type="SMART" id="SM00020">
    <property type="entry name" value="Tryp_SPc"/>
    <property type="match status" value="1"/>
</dbReference>
<keyword evidence="3 5" id="KW-0720">Serine protease</keyword>
<dbReference type="SUPFAM" id="SSF50494">
    <property type="entry name" value="Trypsin-like serine proteases"/>
    <property type="match status" value="1"/>
</dbReference>